<dbReference type="AlphaFoldDB" id="A0A963YND0"/>
<protein>
    <recommendedName>
        <fullName evidence="14">3-isopropylmalate dehydrogenase</fullName>
        <ecNumber evidence="14">1.1.1.85</ecNumber>
    </recommendedName>
    <alternativeName>
        <fullName evidence="14">3-IPM-DH</fullName>
    </alternativeName>
    <alternativeName>
        <fullName evidence="14">Beta-IPM dehydrogenase</fullName>
        <shortName evidence="14">IMDH</shortName>
    </alternativeName>
</protein>
<dbReference type="PANTHER" id="PTHR42979:SF1">
    <property type="entry name" value="3-ISOPROPYLMALATE DEHYDROGENASE"/>
    <property type="match status" value="1"/>
</dbReference>
<evidence type="ECO:0000256" key="7">
    <source>
        <dbReference type="ARBA" id="ARBA00022605"/>
    </source>
</evidence>
<evidence type="ECO:0000256" key="10">
    <source>
        <dbReference type="ARBA" id="ARBA00023002"/>
    </source>
</evidence>
<dbReference type="Gene3D" id="3.40.718.10">
    <property type="entry name" value="Isopropylmalate Dehydrogenase"/>
    <property type="match status" value="1"/>
</dbReference>
<evidence type="ECO:0000256" key="4">
    <source>
        <dbReference type="ARBA" id="ARBA00008319"/>
    </source>
</evidence>
<feature type="site" description="Important for catalysis" evidence="14">
    <location>
        <position position="194"/>
    </location>
</feature>
<feature type="binding site" evidence="14">
    <location>
        <begin position="78"/>
        <end position="91"/>
    </location>
    <ligand>
        <name>NAD(+)</name>
        <dbReference type="ChEBI" id="CHEBI:57540"/>
    </ligand>
</feature>
<name>A0A963YND0_9PROT</name>
<feature type="binding site" evidence="14">
    <location>
        <position position="255"/>
    </location>
    <ligand>
        <name>Mg(2+)</name>
        <dbReference type="ChEBI" id="CHEBI:18420"/>
    </ligand>
</feature>
<dbReference type="PANTHER" id="PTHR42979">
    <property type="entry name" value="3-ISOPROPYLMALATE DEHYDROGENASE"/>
    <property type="match status" value="1"/>
</dbReference>
<evidence type="ECO:0000256" key="8">
    <source>
        <dbReference type="ARBA" id="ARBA00022723"/>
    </source>
</evidence>
<sequence>MPANKKLLLLPGDGIGPEVMQEVTKVLEFFDKKRIASFDMSEGLVGGASIDATGLPITPDVVARAKGSDAVLFGAVGGPKWDKVGFDVRPEVAILTLRRELGLFANLRPATVLDPLIEASTLKPDVVRGLDIMIVREATGGIYFGEPRGIETLPDGQKRGINTEVYTTSEIERVARVAFDLARQRQGRVCSVEKANVMESGLLWRQTVTALGAAEYADVALSHMYADNCAMQLVRNPRQFDVIVTGNLFGDLLSDLASMCTGSLGMLPSATLGAPDSSGRRLSLYEPIHGSAPDIAGKGVANPLAQTFSLAMLLRYSFDMKEEAALVEKACLSVLEQGLRTPDIMQDGKTRVTTQEMGTAVMRELERLAA</sequence>
<dbReference type="GO" id="GO:0000287">
    <property type="term" value="F:magnesium ion binding"/>
    <property type="evidence" value="ECO:0007669"/>
    <property type="project" value="InterPro"/>
</dbReference>
<comment type="cofactor">
    <cofactor evidence="14 15">
        <name>Mg(2+)</name>
        <dbReference type="ChEBI" id="CHEBI:18420"/>
    </cofactor>
    <cofactor evidence="14 15">
        <name>Mn(2+)</name>
        <dbReference type="ChEBI" id="CHEBI:29035"/>
    </cofactor>
    <text evidence="14 15">Binds 1 Mg(2+) or Mn(2+) ion per subunit.</text>
</comment>
<dbReference type="HAMAP" id="MF_01033">
    <property type="entry name" value="LeuB_type1"/>
    <property type="match status" value="1"/>
</dbReference>
<dbReference type="GO" id="GO:0005829">
    <property type="term" value="C:cytosol"/>
    <property type="evidence" value="ECO:0007669"/>
    <property type="project" value="TreeGrafter"/>
</dbReference>
<keyword evidence="7 14" id="KW-0028">Amino-acid biosynthesis</keyword>
<accession>A0A963YND0</accession>
<evidence type="ECO:0000256" key="11">
    <source>
        <dbReference type="ARBA" id="ARBA00023027"/>
    </source>
</evidence>
<comment type="catalytic activity">
    <reaction evidence="1 14 15">
        <text>(2R,3S)-3-isopropylmalate + NAD(+) = 4-methyl-2-oxopentanoate + CO2 + NADH</text>
        <dbReference type="Rhea" id="RHEA:32271"/>
        <dbReference type="ChEBI" id="CHEBI:16526"/>
        <dbReference type="ChEBI" id="CHEBI:17865"/>
        <dbReference type="ChEBI" id="CHEBI:35121"/>
        <dbReference type="ChEBI" id="CHEBI:57540"/>
        <dbReference type="ChEBI" id="CHEBI:57945"/>
        <dbReference type="EC" id="1.1.1.85"/>
    </reaction>
</comment>
<dbReference type="SUPFAM" id="SSF53659">
    <property type="entry name" value="Isocitrate/Isopropylmalate dehydrogenase-like"/>
    <property type="match status" value="1"/>
</dbReference>
<feature type="binding site" evidence="14">
    <location>
        <position position="136"/>
    </location>
    <ligand>
        <name>substrate</name>
    </ligand>
</feature>
<feature type="binding site" evidence="14">
    <location>
        <position position="108"/>
    </location>
    <ligand>
        <name>substrate</name>
    </ligand>
</feature>
<comment type="function">
    <text evidence="14 15">Catalyzes the oxidation of 3-carboxy-2-hydroxy-4-methylpentanoate (3-isopropylmalate) to 3-carboxy-4-methyl-2-oxopentanoate. The product decarboxylates to 4-methyl-2 oxopentanoate.</text>
</comment>
<dbReference type="InterPro" id="IPR004429">
    <property type="entry name" value="Isopropylmalate_DH"/>
</dbReference>
<dbReference type="GO" id="GO:0003862">
    <property type="term" value="F:3-isopropylmalate dehydrogenase activity"/>
    <property type="evidence" value="ECO:0007669"/>
    <property type="project" value="UniProtKB-UniRule"/>
</dbReference>
<evidence type="ECO:0000256" key="14">
    <source>
        <dbReference type="HAMAP-Rule" id="MF_01033"/>
    </source>
</evidence>
<keyword evidence="9 14" id="KW-0460">Magnesium</keyword>
<dbReference type="Proteomes" id="UP000708298">
    <property type="component" value="Unassembled WGS sequence"/>
</dbReference>
<gene>
    <name evidence="14 17" type="primary">leuB</name>
    <name evidence="17" type="ORF">ASILVAE211_01040</name>
</gene>
<proteinExistence type="inferred from homology"/>
<comment type="cofactor">
    <cofactor evidence="2">
        <name>Mn(2+)</name>
        <dbReference type="ChEBI" id="CHEBI:29035"/>
    </cofactor>
</comment>
<evidence type="ECO:0000256" key="3">
    <source>
        <dbReference type="ARBA" id="ARBA00004762"/>
    </source>
</evidence>
<comment type="similarity">
    <text evidence="4 14">Belongs to the isocitrate and isopropylmalate dehydrogenases family. LeuB type 1 subfamily.</text>
</comment>
<evidence type="ECO:0000313" key="18">
    <source>
        <dbReference type="Proteomes" id="UP000708298"/>
    </source>
</evidence>
<reference evidence="17" key="1">
    <citation type="journal article" date="2021" name="Microorganisms">
        <title>Acidisoma silvae sp. nov. and Acidisomacellulosilytica sp. nov., Two Acidophilic Bacteria Isolated from Decaying Wood, Hydrolyzing Cellulose and Producing Poly-3-hydroxybutyrate.</title>
        <authorList>
            <person name="Mieszkin S."/>
            <person name="Pouder E."/>
            <person name="Uroz S."/>
            <person name="Simon-Colin C."/>
            <person name="Alain K."/>
        </authorList>
    </citation>
    <scope>NUCLEOTIDE SEQUENCE</scope>
    <source>
        <strain evidence="17">HW T2.11</strain>
    </source>
</reference>
<dbReference type="NCBIfam" id="TIGR00169">
    <property type="entry name" value="leuB"/>
    <property type="match status" value="1"/>
</dbReference>
<dbReference type="FunFam" id="3.40.718.10:FF:000006">
    <property type="entry name" value="3-isopropylmalate dehydrogenase"/>
    <property type="match status" value="1"/>
</dbReference>
<dbReference type="RefSeq" id="WP_227319430.1">
    <property type="nucleotide sequence ID" value="NZ_JAESVB010000001.1"/>
</dbReference>
<keyword evidence="18" id="KW-1185">Reference proteome</keyword>
<dbReference type="EMBL" id="JAESVB010000001">
    <property type="protein sequence ID" value="MCB8873747.1"/>
    <property type="molecule type" value="Genomic_DNA"/>
</dbReference>
<comment type="pathway">
    <text evidence="3 14 15">Amino-acid biosynthesis; L-leucine biosynthesis; L-leucine from 3-methyl-2-oxobutanoate: step 3/4.</text>
</comment>
<evidence type="ECO:0000256" key="13">
    <source>
        <dbReference type="ARBA" id="ARBA00023304"/>
    </source>
</evidence>
<keyword evidence="13 14" id="KW-0100">Branched-chain amino acid biosynthesis</keyword>
<feature type="site" description="Important for catalysis" evidence="14">
    <location>
        <position position="143"/>
    </location>
</feature>
<evidence type="ECO:0000256" key="2">
    <source>
        <dbReference type="ARBA" id="ARBA00001936"/>
    </source>
</evidence>
<keyword evidence="14" id="KW-0963">Cytoplasm</keyword>
<evidence type="ECO:0000313" key="17">
    <source>
        <dbReference type="EMBL" id="MCB8873747.1"/>
    </source>
</evidence>
<evidence type="ECO:0000256" key="12">
    <source>
        <dbReference type="ARBA" id="ARBA00023211"/>
    </source>
</evidence>
<feature type="binding site" evidence="14">
    <location>
        <position position="98"/>
    </location>
    <ligand>
        <name>substrate</name>
    </ligand>
</feature>
<dbReference type="PROSITE" id="PS00470">
    <property type="entry name" value="IDH_IMDH"/>
    <property type="match status" value="1"/>
</dbReference>
<keyword evidence="12 14" id="KW-0464">Manganese</keyword>
<dbReference type="InterPro" id="IPR019818">
    <property type="entry name" value="IsoCit/isopropylmalate_DH_CS"/>
</dbReference>
<comment type="caution">
    <text evidence="17">The sequence shown here is derived from an EMBL/GenBank/DDBJ whole genome shotgun (WGS) entry which is preliminary data.</text>
</comment>
<organism evidence="17 18">
    <name type="scientific">Acidisoma silvae</name>
    <dbReference type="NCBI Taxonomy" id="2802396"/>
    <lineage>
        <taxon>Bacteria</taxon>
        <taxon>Pseudomonadati</taxon>
        <taxon>Pseudomonadota</taxon>
        <taxon>Alphaproteobacteria</taxon>
        <taxon>Acetobacterales</taxon>
        <taxon>Acidocellaceae</taxon>
        <taxon>Acidisoma</taxon>
    </lineage>
</organism>
<keyword evidence="11 14" id="KW-0520">NAD</keyword>
<dbReference type="GO" id="GO:0009098">
    <property type="term" value="P:L-leucine biosynthetic process"/>
    <property type="evidence" value="ECO:0007669"/>
    <property type="project" value="UniProtKB-UniRule"/>
</dbReference>
<feature type="domain" description="Isopropylmalate dehydrogenase-like" evidence="16">
    <location>
        <begin position="6"/>
        <end position="361"/>
    </location>
</feature>
<keyword evidence="10 14" id="KW-0560">Oxidoreductase</keyword>
<evidence type="ECO:0000256" key="15">
    <source>
        <dbReference type="RuleBase" id="RU004445"/>
    </source>
</evidence>
<reference evidence="17" key="2">
    <citation type="submission" date="2021-01" db="EMBL/GenBank/DDBJ databases">
        <authorList>
            <person name="Mieszkin S."/>
            <person name="Pouder E."/>
            <person name="Alain K."/>
        </authorList>
    </citation>
    <scope>NUCLEOTIDE SEQUENCE</scope>
    <source>
        <strain evidence="17">HW T2.11</strain>
    </source>
</reference>
<feature type="binding site" evidence="14">
    <location>
        <position position="227"/>
    </location>
    <ligand>
        <name>substrate</name>
    </ligand>
</feature>
<feature type="binding site" evidence="14">
    <location>
        <position position="227"/>
    </location>
    <ligand>
        <name>Mg(2+)</name>
        <dbReference type="ChEBI" id="CHEBI:18420"/>
    </ligand>
</feature>
<feature type="binding site" evidence="14">
    <location>
        <begin position="290"/>
        <end position="302"/>
    </location>
    <ligand>
        <name>NAD(+)</name>
        <dbReference type="ChEBI" id="CHEBI:57540"/>
    </ligand>
</feature>
<evidence type="ECO:0000256" key="1">
    <source>
        <dbReference type="ARBA" id="ARBA00000624"/>
    </source>
</evidence>
<comment type="subcellular location">
    <subcellularLocation>
        <location evidence="14">Cytoplasm</location>
    </subcellularLocation>
</comment>
<dbReference type="Pfam" id="PF00180">
    <property type="entry name" value="Iso_dh"/>
    <property type="match status" value="1"/>
</dbReference>
<keyword evidence="8 14" id="KW-0479">Metal-binding</keyword>
<dbReference type="EC" id="1.1.1.85" evidence="14"/>
<evidence type="ECO:0000259" key="16">
    <source>
        <dbReference type="SMART" id="SM01329"/>
    </source>
</evidence>
<evidence type="ECO:0000256" key="5">
    <source>
        <dbReference type="ARBA" id="ARBA00011738"/>
    </source>
</evidence>
<dbReference type="InterPro" id="IPR024084">
    <property type="entry name" value="IsoPropMal-DH-like_dom"/>
</dbReference>
<comment type="subunit">
    <text evidence="5 14 15">Homodimer.</text>
</comment>
<dbReference type="GO" id="GO:0051287">
    <property type="term" value="F:NAD binding"/>
    <property type="evidence" value="ECO:0007669"/>
    <property type="project" value="InterPro"/>
</dbReference>
<evidence type="ECO:0000256" key="9">
    <source>
        <dbReference type="ARBA" id="ARBA00022842"/>
    </source>
</evidence>
<evidence type="ECO:0000256" key="6">
    <source>
        <dbReference type="ARBA" id="ARBA00022430"/>
    </source>
</evidence>
<feature type="binding site" evidence="14">
    <location>
        <position position="251"/>
    </location>
    <ligand>
        <name>Mg(2+)</name>
        <dbReference type="ChEBI" id="CHEBI:18420"/>
    </ligand>
</feature>
<dbReference type="SMART" id="SM01329">
    <property type="entry name" value="Iso_dh"/>
    <property type="match status" value="1"/>
</dbReference>
<keyword evidence="6 14" id="KW-0432">Leucine biosynthesis</keyword>